<proteinExistence type="inferred from homology"/>
<keyword evidence="3" id="KW-0998">Cell outer membrane</keyword>
<comment type="caution">
    <text evidence="7">The sequence shown here is derived from an EMBL/GenBank/DDBJ whole genome shotgun (WGS) entry which is preliminary data.</text>
</comment>
<comment type="similarity">
    <text evidence="4">Belongs to the TonB-dependent receptor family.</text>
</comment>
<dbReference type="Gene3D" id="2.170.130.10">
    <property type="entry name" value="TonB-dependent receptor, plug domain"/>
    <property type="match status" value="1"/>
</dbReference>
<feature type="domain" description="TonB-dependent receptor plug" evidence="6">
    <location>
        <begin position="62"/>
        <end position="156"/>
    </location>
</feature>
<keyword evidence="8" id="KW-1185">Reference proteome</keyword>
<protein>
    <submittedName>
        <fullName evidence="7">SusC/RagA family TonB-linked outer membrane protein</fullName>
    </submittedName>
</protein>
<evidence type="ECO:0000256" key="4">
    <source>
        <dbReference type="RuleBase" id="RU003357"/>
    </source>
</evidence>
<accession>A0ABT6R7G6</accession>
<dbReference type="InterPro" id="IPR037066">
    <property type="entry name" value="Plug_dom_sf"/>
</dbReference>
<organism evidence="7 8">
    <name type="scientific">Pinibacter soli</name>
    <dbReference type="NCBI Taxonomy" id="3044211"/>
    <lineage>
        <taxon>Bacteria</taxon>
        <taxon>Pseudomonadati</taxon>
        <taxon>Bacteroidota</taxon>
        <taxon>Chitinophagia</taxon>
        <taxon>Chitinophagales</taxon>
        <taxon>Chitinophagaceae</taxon>
        <taxon>Pinibacter</taxon>
    </lineage>
</organism>
<evidence type="ECO:0000259" key="5">
    <source>
        <dbReference type="Pfam" id="PF00593"/>
    </source>
</evidence>
<dbReference type="InterPro" id="IPR036942">
    <property type="entry name" value="Beta-barrel_TonB_sf"/>
</dbReference>
<evidence type="ECO:0000313" key="7">
    <source>
        <dbReference type="EMBL" id="MDI3318381.1"/>
    </source>
</evidence>
<feature type="domain" description="TonB-dependent receptor-like beta-barrel" evidence="5">
    <location>
        <begin position="331"/>
        <end position="779"/>
    </location>
</feature>
<dbReference type="Pfam" id="PF07715">
    <property type="entry name" value="Plug"/>
    <property type="match status" value="1"/>
</dbReference>
<dbReference type="RefSeq" id="WP_282332508.1">
    <property type="nucleotide sequence ID" value="NZ_JASBRG010000001.1"/>
</dbReference>
<reference evidence="7 8" key="1">
    <citation type="submission" date="2023-05" db="EMBL/GenBank/DDBJ databases">
        <title>Genome sequence of Pinibacter sp. MAH-24.</title>
        <authorList>
            <person name="Huq M.A."/>
        </authorList>
    </citation>
    <scope>NUCLEOTIDE SEQUENCE [LARGE SCALE GENOMIC DNA]</scope>
    <source>
        <strain evidence="7 8">MAH-24</strain>
    </source>
</reference>
<keyword evidence="4" id="KW-0798">TonB box</keyword>
<dbReference type="SUPFAM" id="SSF56935">
    <property type="entry name" value="Porins"/>
    <property type="match status" value="1"/>
</dbReference>
<evidence type="ECO:0000256" key="3">
    <source>
        <dbReference type="ARBA" id="ARBA00023237"/>
    </source>
</evidence>
<dbReference type="Gene3D" id="2.40.170.20">
    <property type="entry name" value="TonB-dependent receptor, beta-barrel domain"/>
    <property type="match status" value="1"/>
</dbReference>
<evidence type="ECO:0000256" key="1">
    <source>
        <dbReference type="ARBA" id="ARBA00004442"/>
    </source>
</evidence>
<dbReference type="InterPro" id="IPR023996">
    <property type="entry name" value="TonB-dep_OMP_SusC/RagA"/>
</dbReference>
<evidence type="ECO:0000313" key="8">
    <source>
        <dbReference type="Proteomes" id="UP001226434"/>
    </source>
</evidence>
<dbReference type="EMBL" id="JASBRG010000001">
    <property type="protein sequence ID" value="MDI3318381.1"/>
    <property type="molecule type" value="Genomic_DNA"/>
</dbReference>
<evidence type="ECO:0000259" key="6">
    <source>
        <dbReference type="Pfam" id="PF07715"/>
    </source>
</evidence>
<dbReference type="Proteomes" id="UP001226434">
    <property type="component" value="Unassembled WGS sequence"/>
</dbReference>
<gene>
    <name evidence="7" type="ORF">QJ048_01285</name>
</gene>
<evidence type="ECO:0000256" key="2">
    <source>
        <dbReference type="ARBA" id="ARBA00023136"/>
    </source>
</evidence>
<dbReference type="InterPro" id="IPR000531">
    <property type="entry name" value="Beta-barrel_TonB"/>
</dbReference>
<dbReference type="InterPro" id="IPR012910">
    <property type="entry name" value="Plug_dom"/>
</dbReference>
<name>A0ABT6R7G6_9BACT</name>
<sequence length="922" mass="101940">MKRLLPLISVLACGMVAVPAQSLRAQQGNKGDKIVKKDTVAPNSAKSFNLLYHKREEKLSLESISEVQTPALQKTIAANWGTMVTGRLAGLYTNQSSGNPGYDDVALYLRGRTPLVLIDGTPQSFSSINPEQIESITVLKDALATAMLGIRSANGAILITTQKGVPSKANFSFNAQYGVQRPMSMPKFLNAYDYATLYNEARVNDGNSPAYSPADLDAFRNGTDSIGHPDVDWQDKVLKQQSKFSRYDMAVSGGGAGFRYFVNLDYLHQEGMFKNDDSRVYNSNADYKRYIVRSNLDLDISKSLTATVNMFGRVQNYNQPGSTSESILTAIRATPNSAYPALNRDGSLGGNLNFQNNIYGQVYQSGYRPSNAKDFKVDGSLKLKLDNITTGLWARSLVALTSFTQEDINRSRTFAVYQDMGANVPYKQFNTIGDQTNTSAISSQNRLYYSEVSLGYNREIGRSKWDALVVANNDNRTYNSDLTILYPGLSGNVSYSLDQKYIVQAAASYSGSTHYAKGNRNGMFPAIGFGWVLSKESFLQRVGWLSLLKLRASYGISGYDPAGYYDYIQYYNDGTGYNFGNTPTAVNGLSQDALVNSGKTWEKAKKLNIGFDAAFFNNHLQLSADYFNNEHYDQLLTRGKSTAILGAGYPNENLGRSRYSGYELQLNYQNHAGAISYGVSANAAVLKTKVLFQDEPARTYAYMRQTGQPVGQLFGYVADGLFQSQHDADVAAKPFNTVRPGDIKYKDLNNDGLINGLDQTAIGNTKPQLTYGMDLSLGWKGFDLSCLIQGVANRNIVTTGSNFWEFQNNGRGQAYENNLKRWTPETATTATYPRVSVGTNANNSQLSSFWVCSGNYLRMKSVELGYTVPMKISERIKLNEVRFYINGYNLLTASPFKLADPEGYNANYPLQKMVNAGLNIKF</sequence>
<comment type="subcellular location">
    <subcellularLocation>
        <location evidence="1 4">Cell outer membrane</location>
    </subcellularLocation>
</comment>
<keyword evidence="2 4" id="KW-0472">Membrane</keyword>
<dbReference type="Pfam" id="PF00593">
    <property type="entry name" value="TonB_dep_Rec_b-barrel"/>
    <property type="match status" value="1"/>
</dbReference>
<dbReference type="NCBIfam" id="TIGR04056">
    <property type="entry name" value="OMP_RagA_SusC"/>
    <property type="match status" value="1"/>
</dbReference>